<feature type="region of interest" description="Disordered" evidence="4">
    <location>
        <begin position="341"/>
        <end position="592"/>
    </location>
</feature>
<dbReference type="AlphaFoldDB" id="A0AAN6MAW7"/>
<sequence>MDDSPPPRNTAHLAPARGRQFRATSDTSPTRQRNTDDLLSNLTPRTVVDAFRNPSGALKACFEAAAPSEQAFALRVAIASNSIHEWLSELSAWPWPAGGGPAGFVPPPAAKRRKLTELLDARPVQDHELDHEYAGSLLMTDVARYERRVDDVAQGLEELDIEEIKSQVLNNHIMPLSRPGTPMMDCGRSAMSIASISRLDDLTALITATTVQALPMLSRLTRLMSAWNFRLLVLRKIPVFLASIADAEMALRGGWEAIAASGAATVPRPEFDVIKSTLGRKVAKTGRDLDAMLDILEGQPDTLPDDWLDRVDTLEHGYGEWTVACERAIKEADLAKLAPKTTPVKEDAPEQPQAVNGNGVVAVPPATNGARAPTTQETRQPPRPASPLREAADVRPSLPPVIKIHPTAEDQGPLPEDEYPDTDNEFDQSELKGSGGAEPPAVLVSEPVEDAHDSQSDSVPTPTNSDSEASSNSDRDASETDRLSRRVSDASESSTVIHEAPATFADSFSSDMLDQGTPERPRKPVSTGDKDVSGFQSFRSSTRSMSVSFNDKPIITELPSFPSPPSTPTKSPIREEDEDDAATEPDSPSEMSVLGADDQLQQQISEILSSVPAKIRLTAEPPAINLNPPDFKMPLARKSSRPDLIPRSASNMSMRSAYSRSATPSFTLAPARSTRPRHQRGNQEIKLYHLSRSNGEAPIKLFIRCVGEHGERVMVRVGGGWADLGEYLKEYATHHLRRSAAAASVADGRIEVKDIPRTGTAMSTTRLDATPPSRPASAMGHSRPHSPGSVSPLKVRKTRRAPHPPPPQTPSTAADNTEEAVRPKTPLASVVRLEATPPSDASSLRSRSSSHVSWDEEDAAAGALGMAGPRARQVEMSEEKKAWVESVKEKVRIASGERRVTPVPVLLPPSMLREGAGNGNGGVGLEASLMDRGGEGQQARFGEMGKVGGTKRLFRRG</sequence>
<feature type="compositionally biased region" description="Polar residues" evidence="4">
    <location>
        <begin position="456"/>
        <end position="472"/>
    </location>
</feature>
<dbReference type="GO" id="GO:0008017">
    <property type="term" value="F:microtubule binding"/>
    <property type="evidence" value="ECO:0007669"/>
    <property type="project" value="InterPro"/>
</dbReference>
<evidence type="ECO:0000313" key="7">
    <source>
        <dbReference type="Proteomes" id="UP001303889"/>
    </source>
</evidence>
<feature type="compositionally biased region" description="Basic and acidic residues" evidence="4">
    <location>
        <begin position="517"/>
        <end position="532"/>
    </location>
</feature>
<dbReference type="InterPro" id="IPR003108">
    <property type="entry name" value="GAR_dom"/>
</dbReference>
<feature type="compositionally biased region" description="Acidic residues" evidence="4">
    <location>
        <begin position="415"/>
        <end position="428"/>
    </location>
</feature>
<dbReference type="Gene3D" id="3.30.920.20">
    <property type="entry name" value="Gas2-like domain"/>
    <property type="match status" value="1"/>
</dbReference>
<evidence type="ECO:0000256" key="3">
    <source>
        <dbReference type="ARBA" id="ARBA00023212"/>
    </source>
</evidence>
<dbReference type="GO" id="GO:0005856">
    <property type="term" value="C:cytoskeleton"/>
    <property type="evidence" value="ECO:0007669"/>
    <property type="project" value="UniProtKB-SubCell"/>
</dbReference>
<dbReference type="Proteomes" id="UP001303889">
    <property type="component" value="Unassembled WGS sequence"/>
</dbReference>
<keyword evidence="2" id="KW-0963">Cytoplasm</keyword>
<gene>
    <name evidence="6" type="ORF">C8A05DRAFT_39036</name>
</gene>
<evidence type="ECO:0000313" key="6">
    <source>
        <dbReference type="EMBL" id="KAK3897415.1"/>
    </source>
</evidence>
<feature type="compositionally biased region" description="Basic and acidic residues" evidence="4">
    <location>
        <begin position="473"/>
        <end position="489"/>
    </location>
</feature>
<dbReference type="SUPFAM" id="SSF143575">
    <property type="entry name" value="GAS2 domain-like"/>
    <property type="match status" value="1"/>
</dbReference>
<feature type="region of interest" description="Disordered" evidence="4">
    <location>
        <begin position="641"/>
        <end position="663"/>
    </location>
</feature>
<evidence type="ECO:0000256" key="1">
    <source>
        <dbReference type="ARBA" id="ARBA00004245"/>
    </source>
</evidence>
<feature type="domain" description="GAR" evidence="5">
    <location>
        <begin position="657"/>
        <end position="735"/>
    </location>
</feature>
<evidence type="ECO:0000256" key="4">
    <source>
        <dbReference type="SAM" id="MobiDB-lite"/>
    </source>
</evidence>
<protein>
    <recommendedName>
        <fullName evidence="5">GAR domain-containing protein</fullName>
    </recommendedName>
</protein>
<dbReference type="PROSITE" id="PS51460">
    <property type="entry name" value="GAR"/>
    <property type="match status" value="1"/>
</dbReference>
<evidence type="ECO:0000256" key="2">
    <source>
        <dbReference type="ARBA" id="ARBA00022490"/>
    </source>
</evidence>
<dbReference type="Pfam" id="PF02187">
    <property type="entry name" value="GAS2"/>
    <property type="match status" value="1"/>
</dbReference>
<feature type="compositionally biased region" description="Polar residues" evidence="4">
    <location>
        <begin position="22"/>
        <end position="38"/>
    </location>
</feature>
<organism evidence="6 7">
    <name type="scientific">Staphylotrichum tortipilum</name>
    <dbReference type="NCBI Taxonomy" id="2831512"/>
    <lineage>
        <taxon>Eukaryota</taxon>
        <taxon>Fungi</taxon>
        <taxon>Dikarya</taxon>
        <taxon>Ascomycota</taxon>
        <taxon>Pezizomycotina</taxon>
        <taxon>Sordariomycetes</taxon>
        <taxon>Sordariomycetidae</taxon>
        <taxon>Sordariales</taxon>
        <taxon>Chaetomiaceae</taxon>
        <taxon>Staphylotrichum</taxon>
    </lineage>
</organism>
<feature type="compositionally biased region" description="Low complexity" evidence="4">
    <location>
        <begin position="839"/>
        <end position="852"/>
    </location>
</feature>
<proteinExistence type="predicted"/>
<reference evidence="6" key="2">
    <citation type="submission" date="2023-05" db="EMBL/GenBank/DDBJ databases">
        <authorList>
            <consortium name="Lawrence Berkeley National Laboratory"/>
            <person name="Steindorff A."/>
            <person name="Hensen N."/>
            <person name="Bonometti L."/>
            <person name="Westerberg I."/>
            <person name="Brannstrom I.O."/>
            <person name="Guillou S."/>
            <person name="Cros-Aarteil S."/>
            <person name="Calhoun S."/>
            <person name="Haridas S."/>
            <person name="Kuo A."/>
            <person name="Mondo S."/>
            <person name="Pangilinan J."/>
            <person name="Riley R."/>
            <person name="Labutti K."/>
            <person name="Andreopoulos B."/>
            <person name="Lipzen A."/>
            <person name="Chen C."/>
            <person name="Yanf M."/>
            <person name="Daum C."/>
            <person name="Ng V."/>
            <person name="Clum A."/>
            <person name="Ohm R."/>
            <person name="Martin F."/>
            <person name="Silar P."/>
            <person name="Natvig D."/>
            <person name="Lalanne C."/>
            <person name="Gautier V."/>
            <person name="Ament-Velasquez S.L."/>
            <person name="Kruys A."/>
            <person name="Hutchinson M.I."/>
            <person name="Powell A.J."/>
            <person name="Barry K."/>
            <person name="Miller A.N."/>
            <person name="Grigoriev I.V."/>
            <person name="Debuchy R."/>
            <person name="Gladieux P."/>
            <person name="Thoren M.H."/>
            <person name="Johannesson H."/>
        </authorList>
    </citation>
    <scope>NUCLEOTIDE SEQUENCE</scope>
    <source>
        <strain evidence="6">CBS 103.79</strain>
    </source>
</reference>
<evidence type="ECO:0000259" key="5">
    <source>
        <dbReference type="PROSITE" id="PS51460"/>
    </source>
</evidence>
<feature type="compositionally biased region" description="Low complexity" evidence="4">
    <location>
        <begin position="537"/>
        <end position="549"/>
    </location>
</feature>
<feature type="region of interest" description="Disordered" evidence="4">
    <location>
        <begin position="910"/>
        <end position="929"/>
    </location>
</feature>
<feature type="region of interest" description="Disordered" evidence="4">
    <location>
        <begin position="1"/>
        <end position="38"/>
    </location>
</feature>
<reference evidence="6" key="1">
    <citation type="journal article" date="2023" name="Mol. Phylogenet. Evol.">
        <title>Genome-scale phylogeny and comparative genomics of the fungal order Sordariales.</title>
        <authorList>
            <person name="Hensen N."/>
            <person name="Bonometti L."/>
            <person name="Westerberg I."/>
            <person name="Brannstrom I.O."/>
            <person name="Guillou S."/>
            <person name="Cros-Aarteil S."/>
            <person name="Calhoun S."/>
            <person name="Haridas S."/>
            <person name="Kuo A."/>
            <person name="Mondo S."/>
            <person name="Pangilinan J."/>
            <person name="Riley R."/>
            <person name="LaButti K."/>
            <person name="Andreopoulos B."/>
            <person name="Lipzen A."/>
            <person name="Chen C."/>
            <person name="Yan M."/>
            <person name="Daum C."/>
            <person name="Ng V."/>
            <person name="Clum A."/>
            <person name="Steindorff A."/>
            <person name="Ohm R.A."/>
            <person name="Martin F."/>
            <person name="Silar P."/>
            <person name="Natvig D.O."/>
            <person name="Lalanne C."/>
            <person name="Gautier V."/>
            <person name="Ament-Velasquez S.L."/>
            <person name="Kruys A."/>
            <person name="Hutchinson M.I."/>
            <person name="Powell A.J."/>
            <person name="Barry K."/>
            <person name="Miller A.N."/>
            <person name="Grigoriev I.V."/>
            <person name="Debuchy R."/>
            <person name="Gladieux P."/>
            <person name="Hiltunen Thoren M."/>
            <person name="Johannesson H."/>
        </authorList>
    </citation>
    <scope>NUCLEOTIDE SEQUENCE</scope>
    <source>
        <strain evidence="6">CBS 103.79</strain>
    </source>
</reference>
<keyword evidence="3" id="KW-0206">Cytoskeleton</keyword>
<keyword evidence="7" id="KW-1185">Reference proteome</keyword>
<comment type="subcellular location">
    <subcellularLocation>
        <location evidence="1">Cytoplasm</location>
        <location evidence="1">Cytoskeleton</location>
    </subcellularLocation>
</comment>
<dbReference type="EMBL" id="MU856173">
    <property type="protein sequence ID" value="KAK3897415.1"/>
    <property type="molecule type" value="Genomic_DNA"/>
</dbReference>
<comment type="caution">
    <text evidence="6">The sequence shown here is derived from an EMBL/GenBank/DDBJ whole genome shotgun (WGS) entry which is preliminary data.</text>
</comment>
<feature type="region of interest" description="Disordered" evidence="4">
    <location>
        <begin position="755"/>
        <end position="854"/>
    </location>
</feature>
<accession>A0AAN6MAW7</accession>
<name>A0AAN6MAW7_9PEZI</name>
<feature type="compositionally biased region" description="Polar residues" evidence="4">
    <location>
        <begin position="648"/>
        <end position="663"/>
    </location>
</feature>
<dbReference type="InterPro" id="IPR036534">
    <property type="entry name" value="GAR_dom_sf"/>
</dbReference>